<dbReference type="PANTHER" id="PTHR42912:SF93">
    <property type="entry name" value="N6-ADENOSINE-METHYLTRANSFERASE TMT1A"/>
    <property type="match status" value="1"/>
</dbReference>
<dbReference type="GO" id="GO:0032259">
    <property type="term" value="P:methylation"/>
    <property type="evidence" value="ECO:0007669"/>
    <property type="project" value="UniProtKB-KW"/>
</dbReference>
<dbReference type="Pfam" id="PF08241">
    <property type="entry name" value="Methyltransf_11"/>
    <property type="match status" value="1"/>
</dbReference>
<dbReference type="InterPro" id="IPR023576">
    <property type="entry name" value="UbiE/COQ5_MeTrFase_CS"/>
</dbReference>
<evidence type="ECO:0000256" key="3">
    <source>
        <dbReference type="ARBA" id="ARBA00022691"/>
    </source>
</evidence>
<dbReference type="Gene3D" id="3.40.50.150">
    <property type="entry name" value="Vaccinia Virus protein VP39"/>
    <property type="match status" value="1"/>
</dbReference>
<comment type="caution">
    <text evidence="5">The sequence shown here is derived from an EMBL/GenBank/DDBJ whole genome shotgun (WGS) entry which is preliminary data.</text>
</comment>
<feature type="domain" description="Methyltransferase type 11" evidence="4">
    <location>
        <begin position="42"/>
        <end position="132"/>
    </location>
</feature>
<dbReference type="PROSITE" id="PS01184">
    <property type="entry name" value="UBIE_2"/>
    <property type="match status" value="1"/>
</dbReference>
<dbReference type="InterPro" id="IPR013216">
    <property type="entry name" value="Methyltransf_11"/>
</dbReference>
<dbReference type="Proteomes" id="UP001596388">
    <property type="component" value="Unassembled WGS sequence"/>
</dbReference>
<keyword evidence="2 5" id="KW-0808">Transferase</keyword>
<accession>A0ABD5WSA5</accession>
<evidence type="ECO:0000259" key="4">
    <source>
        <dbReference type="Pfam" id="PF08241"/>
    </source>
</evidence>
<keyword evidence="1 5" id="KW-0489">Methyltransferase</keyword>
<dbReference type="AlphaFoldDB" id="A0ABD5WSA5"/>
<keyword evidence="3" id="KW-0949">S-adenosyl-L-methionine</keyword>
<organism evidence="5 6">
    <name type="scientific">Halobaculum marinum</name>
    <dbReference type="NCBI Taxonomy" id="3031996"/>
    <lineage>
        <taxon>Archaea</taxon>
        <taxon>Methanobacteriati</taxon>
        <taxon>Methanobacteriota</taxon>
        <taxon>Stenosarchaea group</taxon>
        <taxon>Halobacteria</taxon>
        <taxon>Halobacteriales</taxon>
        <taxon>Haloferacaceae</taxon>
        <taxon>Halobaculum</taxon>
    </lineage>
</organism>
<evidence type="ECO:0000256" key="2">
    <source>
        <dbReference type="ARBA" id="ARBA00022679"/>
    </source>
</evidence>
<gene>
    <name evidence="5" type="ORF">ACFQKD_03475</name>
</gene>
<dbReference type="GO" id="GO:0008168">
    <property type="term" value="F:methyltransferase activity"/>
    <property type="evidence" value="ECO:0007669"/>
    <property type="project" value="UniProtKB-KW"/>
</dbReference>
<evidence type="ECO:0000313" key="6">
    <source>
        <dbReference type="Proteomes" id="UP001596388"/>
    </source>
</evidence>
<evidence type="ECO:0000256" key="1">
    <source>
        <dbReference type="ARBA" id="ARBA00022603"/>
    </source>
</evidence>
<dbReference type="InterPro" id="IPR050508">
    <property type="entry name" value="Methyltransf_Superfamily"/>
</dbReference>
<dbReference type="RefSeq" id="WP_276239172.1">
    <property type="nucleotide sequence ID" value="NZ_CP119989.1"/>
</dbReference>
<sequence>MGFHTFDVDRADALEDPSRFRYCSGEELLAMLALGDDDAVADLGSGTGFYTDVVAPHVGACYAVDVQAEMHDLYAEKGLPETVETVTAGVADLPFADDALDAAFSTMTYHEYATDESLAELARVVRPGGRVVTVDWTRDGPGDAGPPTDERFGVGDCASAFEEAGFTVERAETRRETFVCVARR</sequence>
<dbReference type="GeneID" id="79269758"/>
<dbReference type="PANTHER" id="PTHR42912">
    <property type="entry name" value="METHYLTRANSFERASE"/>
    <property type="match status" value="1"/>
</dbReference>
<evidence type="ECO:0000313" key="5">
    <source>
        <dbReference type="EMBL" id="MFC7096355.1"/>
    </source>
</evidence>
<dbReference type="InterPro" id="IPR029063">
    <property type="entry name" value="SAM-dependent_MTases_sf"/>
</dbReference>
<dbReference type="CDD" id="cd02440">
    <property type="entry name" value="AdoMet_MTases"/>
    <property type="match status" value="1"/>
</dbReference>
<reference evidence="5 6" key="1">
    <citation type="journal article" date="2019" name="Int. J. Syst. Evol. Microbiol.">
        <title>The Global Catalogue of Microorganisms (GCM) 10K type strain sequencing project: providing services to taxonomists for standard genome sequencing and annotation.</title>
        <authorList>
            <consortium name="The Broad Institute Genomics Platform"/>
            <consortium name="The Broad Institute Genome Sequencing Center for Infectious Disease"/>
            <person name="Wu L."/>
            <person name="Ma J."/>
        </authorList>
    </citation>
    <scope>NUCLEOTIDE SEQUENCE [LARGE SCALE GENOMIC DNA]</scope>
    <source>
        <strain evidence="5 6">DT55</strain>
    </source>
</reference>
<protein>
    <submittedName>
        <fullName evidence="5">Class I SAM-dependent methyltransferase</fullName>
        <ecNumber evidence="5">2.1.1.-</ecNumber>
    </submittedName>
</protein>
<dbReference type="EMBL" id="JBHTAG010000002">
    <property type="protein sequence ID" value="MFC7096355.1"/>
    <property type="molecule type" value="Genomic_DNA"/>
</dbReference>
<keyword evidence="6" id="KW-1185">Reference proteome</keyword>
<dbReference type="SUPFAM" id="SSF53335">
    <property type="entry name" value="S-adenosyl-L-methionine-dependent methyltransferases"/>
    <property type="match status" value="1"/>
</dbReference>
<name>A0ABD5WSA5_9EURY</name>
<proteinExistence type="predicted"/>
<dbReference type="EC" id="2.1.1.-" evidence="5"/>